<feature type="non-terminal residue" evidence="3">
    <location>
        <position position="140"/>
    </location>
</feature>
<proteinExistence type="predicted"/>
<dbReference type="SMART" id="SM00564">
    <property type="entry name" value="PQQ"/>
    <property type="match status" value="2"/>
</dbReference>
<feature type="chain" id="PRO_5027684034" evidence="1">
    <location>
        <begin position="22"/>
        <end position="140"/>
    </location>
</feature>
<dbReference type="Pfam" id="PF13360">
    <property type="entry name" value="PQQ_2"/>
    <property type="match status" value="1"/>
</dbReference>
<feature type="signal peptide" evidence="1">
    <location>
        <begin position="1"/>
        <end position="21"/>
    </location>
</feature>
<name>A0A7C5N7V2_9GAMM</name>
<dbReference type="InterPro" id="IPR011047">
    <property type="entry name" value="Quinoprotein_ADH-like_sf"/>
</dbReference>
<evidence type="ECO:0000313" key="3">
    <source>
        <dbReference type="EMBL" id="HHH13865.1"/>
    </source>
</evidence>
<comment type="caution">
    <text evidence="3">The sequence shown here is derived from an EMBL/GenBank/DDBJ whole genome shotgun (WGS) entry which is preliminary data.</text>
</comment>
<accession>A0A7C5N7V2</accession>
<gene>
    <name evidence="3" type="ORF">ENJ98_06470</name>
</gene>
<dbReference type="InterPro" id="IPR018391">
    <property type="entry name" value="PQQ_b-propeller_rpt"/>
</dbReference>
<dbReference type="Gene3D" id="2.130.10.10">
    <property type="entry name" value="YVTN repeat-like/Quinoprotein amine dehydrogenase"/>
    <property type="match status" value="1"/>
</dbReference>
<dbReference type="Proteomes" id="UP000886100">
    <property type="component" value="Unassembled WGS sequence"/>
</dbReference>
<organism evidence="3">
    <name type="scientific">Thiolapillus brandeum</name>
    <dbReference type="NCBI Taxonomy" id="1076588"/>
    <lineage>
        <taxon>Bacteria</taxon>
        <taxon>Pseudomonadati</taxon>
        <taxon>Pseudomonadota</taxon>
        <taxon>Gammaproteobacteria</taxon>
        <taxon>Chromatiales</taxon>
        <taxon>Sedimenticolaceae</taxon>
        <taxon>Thiolapillus</taxon>
    </lineage>
</organism>
<reference evidence="3" key="1">
    <citation type="journal article" date="2020" name="mSystems">
        <title>Genome- and Community-Level Interaction Insights into Carbon Utilization and Element Cycling Functions of Hydrothermarchaeota in Hydrothermal Sediment.</title>
        <authorList>
            <person name="Zhou Z."/>
            <person name="Liu Y."/>
            <person name="Xu W."/>
            <person name="Pan J."/>
            <person name="Luo Z.H."/>
            <person name="Li M."/>
        </authorList>
    </citation>
    <scope>NUCLEOTIDE SEQUENCE [LARGE SCALE GENOMIC DNA]</scope>
    <source>
        <strain evidence="3">HyVt-535</strain>
    </source>
</reference>
<dbReference type="InterPro" id="IPR002372">
    <property type="entry name" value="PQQ_rpt_dom"/>
</dbReference>
<sequence>MWRLPFLLLSVALLAGCGTMADPREWFGGDAGPEPAELKSFEATVRPERLWSVNVGDGSPRFNRLVAAVGDERLYTVDLEGVLQARSRESGALVWKVETRLPASAGPGLGEGLLLVGTAEGEVAAFDSEKGEARWRRQLS</sequence>
<feature type="domain" description="Pyrrolo-quinoline quinone repeat" evidence="2">
    <location>
        <begin position="48"/>
        <end position="138"/>
    </location>
</feature>
<dbReference type="PROSITE" id="PS51257">
    <property type="entry name" value="PROKAR_LIPOPROTEIN"/>
    <property type="match status" value="1"/>
</dbReference>
<protein>
    <submittedName>
        <fullName evidence="3">Outer membrane protein assembly factor BamB</fullName>
    </submittedName>
</protein>
<evidence type="ECO:0000259" key="2">
    <source>
        <dbReference type="Pfam" id="PF13360"/>
    </source>
</evidence>
<keyword evidence="1" id="KW-0732">Signal</keyword>
<evidence type="ECO:0000256" key="1">
    <source>
        <dbReference type="SAM" id="SignalP"/>
    </source>
</evidence>
<dbReference type="EMBL" id="DROM01000391">
    <property type="protein sequence ID" value="HHH13865.1"/>
    <property type="molecule type" value="Genomic_DNA"/>
</dbReference>
<dbReference type="InterPro" id="IPR015943">
    <property type="entry name" value="WD40/YVTN_repeat-like_dom_sf"/>
</dbReference>
<dbReference type="AlphaFoldDB" id="A0A7C5N7V2"/>
<dbReference type="SUPFAM" id="SSF50998">
    <property type="entry name" value="Quinoprotein alcohol dehydrogenase-like"/>
    <property type="match status" value="1"/>
</dbReference>